<evidence type="ECO:0000313" key="2">
    <source>
        <dbReference type="EMBL" id="KDR71074.1"/>
    </source>
</evidence>
<sequence length="617" mass="69409">MSGSEFKQASDLSSLLAVLKLETLAKGKRLTSQDQLAELEHNLLTGLSLVSALRNAARPINTLPSSVLSHVFRLLQEEDEDLPPNRWILITHVCRHWRSVANETPSLWNRIHVHSNPRQVQYFLDQSLSLPLTVICGSPVLKAERSETLSMLASITRALRAISVHMDRVQELYFFKSFPVDAVLQRDQFCRVVLPRISSRLHSGSQTQTLNGHPVDIFEKFFSVPSPSMRKLSLHGLPISYMLDSSIRFDSLTHLALYEQPNWPRDEPNFSSNLDAFLDILQATSESLQSLTLIRAGPEGDISQETTKSDVAKRRTVALPALTSLEIGDWINSGNIAYFLAHLVVPGTAKRCIWGDNFKYLSSILFPLDPETAKTKRRGWDSEIKRLVFTAIKGTDMIGIHDNAVYIQGDLDFLTIYPLFRDQPQIFDCVEEVVFSTTSSRAALTGEEYRLLFDTLPNVQRLLMVDMDISRILQAMGLFSQDTNSTSEPALSELREIDIQYSTMPGRLVDKSPACDPLGNEYKTSSLSAFMGLAKLCQRRHKLGYSVEKVKFNFGSRRIVGDVRGDYTEMVDFLRRWVEDLELVDDLDGLCAVDVGTNFVSELLEGMWPSGALLGNF</sequence>
<dbReference type="Proteomes" id="UP000027222">
    <property type="component" value="Unassembled WGS sequence"/>
</dbReference>
<dbReference type="SUPFAM" id="SSF81383">
    <property type="entry name" value="F-box domain"/>
    <property type="match status" value="1"/>
</dbReference>
<dbReference type="HOGENOM" id="CLU_432154_0_0_1"/>
<dbReference type="InterPro" id="IPR036047">
    <property type="entry name" value="F-box-like_dom_sf"/>
</dbReference>
<dbReference type="EMBL" id="KL142394">
    <property type="protein sequence ID" value="KDR71074.1"/>
    <property type="molecule type" value="Genomic_DNA"/>
</dbReference>
<dbReference type="STRING" id="685588.A0A067STQ8"/>
<organism evidence="2 3">
    <name type="scientific">Galerina marginata (strain CBS 339.88)</name>
    <dbReference type="NCBI Taxonomy" id="685588"/>
    <lineage>
        <taxon>Eukaryota</taxon>
        <taxon>Fungi</taxon>
        <taxon>Dikarya</taxon>
        <taxon>Basidiomycota</taxon>
        <taxon>Agaricomycotina</taxon>
        <taxon>Agaricomycetes</taxon>
        <taxon>Agaricomycetidae</taxon>
        <taxon>Agaricales</taxon>
        <taxon>Agaricineae</taxon>
        <taxon>Strophariaceae</taxon>
        <taxon>Galerina</taxon>
    </lineage>
</organism>
<protein>
    <recommendedName>
        <fullName evidence="1">F-box domain-containing protein</fullName>
    </recommendedName>
</protein>
<dbReference type="PROSITE" id="PS50181">
    <property type="entry name" value="FBOX"/>
    <property type="match status" value="1"/>
</dbReference>
<dbReference type="Pfam" id="PF12937">
    <property type="entry name" value="F-box-like"/>
    <property type="match status" value="1"/>
</dbReference>
<feature type="domain" description="F-box" evidence="1">
    <location>
        <begin position="57"/>
        <end position="111"/>
    </location>
</feature>
<evidence type="ECO:0000259" key="1">
    <source>
        <dbReference type="PROSITE" id="PS50181"/>
    </source>
</evidence>
<dbReference type="InterPro" id="IPR001810">
    <property type="entry name" value="F-box_dom"/>
</dbReference>
<gene>
    <name evidence="2" type="ORF">GALMADRAFT_229724</name>
</gene>
<accession>A0A067STQ8</accession>
<dbReference type="AlphaFoldDB" id="A0A067STQ8"/>
<dbReference type="OrthoDB" id="2921198at2759"/>
<dbReference type="Gene3D" id="1.20.1280.50">
    <property type="match status" value="1"/>
</dbReference>
<keyword evidence="3" id="KW-1185">Reference proteome</keyword>
<evidence type="ECO:0000313" key="3">
    <source>
        <dbReference type="Proteomes" id="UP000027222"/>
    </source>
</evidence>
<reference evidence="3" key="1">
    <citation type="journal article" date="2014" name="Proc. Natl. Acad. Sci. U.S.A.">
        <title>Extensive sampling of basidiomycete genomes demonstrates inadequacy of the white-rot/brown-rot paradigm for wood decay fungi.</title>
        <authorList>
            <person name="Riley R."/>
            <person name="Salamov A.A."/>
            <person name="Brown D.W."/>
            <person name="Nagy L.G."/>
            <person name="Floudas D."/>
            <person name="Held B.W."/>
            <person name="Levasseur A."/>
            <person name="Lombard V."/>
            <person name="Morin E."/>
            <person name="Otillar R."/>
            <person name="Lindquist E.A."/>
            <person name="Sun H."/>
            <person name="LaButti K.M."/>
            <person name="Schmutz J."/>
            <person name="Jabbour D."/>
            <person name="Luo H."/>
            <person name="Baker S.E."/>
            <person name="Pisabarro A.G."/>
            <person name="Walton J.D."/>
            <person name="Blanchette R.A."/>
            <person name="Henrissat B."/>
            <person name="Martin F."/>
            <person name="Cullen D."/>
            <person name="Hibbett D.S."/>
            <person name="Grigoriev I.V."/>
        </authorList>
    </citation>
    <scope>NUCLEOTIDE SEQUENCE [LARGE SCALE GENOMIC DNA]</scope>
    <source>
        <strain evidence="3">CBS 339.88</strain>
    </source>
</reference>
<proteinExistence type="predicted"/>
<name>A0A067STQ8_GALM3</name>